<evidence type="ECO:0000313" key="2">
    <source>
        <dbReference type="Proteomes" id="UP000176005"/>
    </source>
</evidence>
<dbReference type="AlphaFoldDB" id="A0A1E7KXB3"/>
<protein>
    <submittedName>
        <fullName evidence="1">Uncharacterized protein</fullName>
    </submittedName>
</protein>
<evidence type="ECO:0000313" key="1">
    <source>
        <dbReference type="EMBL" id="OEV08473.1"/>
    </source>
</evidence>
<dbReference type="RefSeq" id="WP_070019591.1">
    <property type="nucleotide sequence ID" value="NZ_LJGW01000421.1"/>
</dbReference>
<dbReference type="Proteomes" id="UP000176005">
    <property type="component" value="Unassembled WGS sequence"/>
</dbReference>
<organism evidence="1 2">
    <name type="scientific">Streptomyces nanshensis</name>
    <dbReference type="NCBI Taxonomy" id="518642"/>
    <lineage>
        <taxon>Bacteria</taxon>
        <taxon>Bacillati</taxon>
        <taxon>Actinomycetota</taxon>
        <taxon>Actinomycetes</taxon>
        <taxon>Kitasatosporales</taxon>
        <taxon>Streptomycetaceae</taxon>
        <taxon>Streptomyces</taxon>
    </lineage>
</organism>
<name>A0A1E7KXB3_9ACTN</name>
<reference evidence="1 2" key="1">
    <citation type="journal article" date="2016" name="Front. Microbiol.">
        <title>Comparative Genomics Analysis of Streptomyces Species Reveals Their Adaptation to the Marine Environment and Their Diversity at the Genomic Level.</title>
        <authorList>
            <person name="Tian X."/>
            <person name="Zhang Z."/>
            <person name="Yang T."/>
            <person name="Chen M."/>
            <person name="Li J."/>
            <person name="Chen F."/>
            <person name="Yang J."/>
            <person name="Li W."/>
            <person name="Zhang B."/>
            <person name="Zhang Z."/>
            <person name="Wu J."/>
            <person name="Zhang C."/>
            <person name="Long L."/>
            <person name="Xiao J."/>
        </authorList>
    </citation>
    <scope>NUCLEOTIDE SEQUENCE [LARGE SCALE GENOMIC DNA]</scope>
    <source>
        <strain evidence="1 2">SCSIO 10429</strain>
    </source>
</reference>
<proteinExistence type="predicted"/>
<sequence length="65" mass="7153">MLTLAAVAENPLALTRHLELADGPEVVWLTTIRGRAWGLRSFRSSWTSHGDSADMILGLRPPQGR</sequence>
<accession>A0A1E7KXB3</accession>
<dbReference type="EMBL" id="LJGW01000421">
    <property type="protein sequence ID" value="OEV08473.1"/>
    <property type="molecule type" value="Genomic_DNA"/>
</dbReference>
<keyword evidence="2" id="KW-1185">Reference proteome</keyword>
<gene>
    <name evidence="1" type="ORF">AN218_26390</name>
</gene>
<comment type="caution">
    <text evidence="1">The sequence shown here is derived from an EMBL/GenBank/DDBJ whole genome shotgun (WGS) entry which is preliminary data.</text>
</comment>